<proteinExistence type="predicted"/>
<evidence type="ECO:0000256" key="1">
    <source>
        <dbReference type="SAM" id="Phobius"/>
    </source>
</evidence>
<feature type="transmembrane region" description="Helical" evidence="1">
    <location>
        <begin position="82"/>
        <end position="105"/>
    </location>
</feature>
<accession>A0A7J7UM76</accession>
<evidence type="ECO:0000313" key="3">
    <source>
        <dbReference type="Proteomes" id="UP000558488"/>
    </source>
</evidence>
<gene>
    <name evidence="2" type="ORF">mPipKuh1_008755</name>
</gene>
<name>A0A7J7UM76_PIPKU</name>
<dbReference type="Proteomes" id="UP000558488">
    <property type="component" value="Unassembled WGS sequence"/>
</dbReference>
<evidence type="ECO:0000313" key="2">
    <source>
        <dbReference type="EMBL" id="KAF6313902.1"/>
    </source>
</evidence>
<feature type="transmembrane region" description="Helical" evidence="1">
    <location>
        <begin position="6"/>
        <end position="22"/>
    </location>
</feature>
<keyword evidence="3" id="KW-1185">Reference proteome</keyword>
<dbReference type="EMBL" id="JACAGB010000019">
    <property type="protein sequence ID" value="KAF6313902.1"/>
    <property type="molecule type" value="Genomic_DNA"/>
</dbReference>
<organism evidence="2 3">
    <name type="scientific">Pipistrellus kuhlii</name>
    <name type="common">Kuhl's pipistrelle</name>
    <dbReference type="NCBI Taxonomy" id="59472"/>
    <lineage>
        <taxon>Eukaryota</taxon>
        <taxon>Metazoa</taxon>
        <taxon>Chordata</taxon>
        <taxon>Craniata</taxon>
        <taxon>Vertebrata</taxon>
        <taxon>Euteleostomi</taxon>
        <taxon>Mammalia</taxon>
        <taxon>Eutheria</taxon>
        <taxon>Laurasiatheria</taxon>
        <taxon>Chiroptera</taxon>
        <taxon>Yangochiroptera</taxon>
        <taxon>Vespertilionidae</taxon>
        <taxon>Pipistrellus</taxon>
    </lineage>
</organism>
<comment type="caution">
    <text evidence="2">The sequence shown here is derived from an EMBL/GenBank/DDBJ whole genome shotgun (WGS) entry which is preliminary data.</text>
</comment>
<dbReference type="AlphaFoldDB" id="A0A7J7UM76"/>
<keyword evidence="1" id="KW-0472">Membrane</keyword>
<keyword evidence="1" id="KW-1133">Transmembrane helix</keyword>
<keyword evidence="1" id="KW-0812">Transmembrane</keyword>
<protein>
    <submittedName>
        <fullName evidence="2">Uncharacterized protein</fullName>
    </submittedName>
</protein>
<sequence length="128" mass="15012">MNPLPFMYFYYFLFLLSFRMLLKHGVHYLLLPTCSLIIKVQICPSSTIFNGVLPDHQFPCPLNEKSVLCRTWAIKMKPVAKYISLVEITYHHLMICNLITVFYILSPKVNFFPPTSYFRKGPRTLFAI</sequence>
<reference evidence="2 3" key="1">
    <citation type="journal article" date="2020" name="Nature">
        <title>Six reference-quality genomes reveal evolution of bat adaptations.</title>
        <authorList>
            <person name="Jebb D."/>
            <person name="Huang Z."/>
            <person name="Pippel M."/>
            <person name="Hughes G.M."/>
            <person name="Lavrichenko K."/>
            <person name="Devanna P."/>
            <person name="Winkler S."/>
            <person name="Jermiin L.S."/>
            <person name="Skirmuntt E.C."/>
            <person name="Katzourakis A."/>
            <person name="Burkitt-Gray L."/>
            <person name="Ray D.A."/>
            <person name="Sullivan K.A.M."/>
            <person name="Roscito J.G."/>
            <person name="Kirilenko B.M."/>
            <person name="Davalos L.M."/>
            <person name="Corthals A.P."/>
            <person name="Power M.L."/>
            <person name="Jones G."/>
            <person name="Ransome R.D."/>
            <person name="Dechmann D.K.N."/>
            <person name="Locatelli A.G."/>
            <person name="Puechmaille S.J."/>
            <person name="Fedrigo O."/>
            <person name="Jarvis E.D."/>
            <person name="Hiller M."/>
            <person name="Vernes S.C."/>
            <person name="Myers E.W."/>
            <person name="Teeling E.C."/>
        </authorList>
    </citation>
    <scope>NUCLEOTIDE SEQUENCE [LARGE SCALE GENOMIC DNA]</scope>
    <source>
        <strain evidence="2">MPipKuh1</strain>
        <tissue evidence="2">Flight muscle</tissue>
    </source>
</reference>